<accession>D5SKT2</accession>
<proteinExistence type="predicted"/>
<keyword evidence="1" id="KW-0732">Signal</keyword>
<dbReference type="GeneID" id="93734125"/>
<keyword evidence="3" id="KW-1185">Reference proteome</keyword>
<dbReference type="RefSeq" id="WP_003963418.1">
    <property type="nucleotide sequence ID" value="NZ_CM000914.1"/>
</dbReference>
<name>D5SKT2_STRCL</name>
<evidence type="ECO:0008006" key="4">
    <source>
        <dbReference type="Google" id="ProtNLM"/>
    </source>
</evidence>
<keyword evidence="2" id="KW-0614">Plasmid</keyword>
<organism evidence="2 3">
    <name type="scientific">Streptomyces clavuligerus</name>
    <dbReference type="NCBI Taxonomy" id="1901"/>
    <lineage>
        <taxon>Bacteria</taxon>
        <taxon>Bacillati</taxon>
        <taxon>Actinomycetota</taxon>
        <taxon>Actinomycetes</taxon>
        <taxon>Kitasatosporales</taxon>
        <taxon>Streptomycetaceae</taxon>
        <taxon>Streptomyces</taxon>
    </lineage>
</organism>
<dbReference type="KEGG" id="sclf:BB341_29305"/>
<evidence type="ECO:0000313" key="2">
    <source>
        <dbReference type="EMBL" id="EFG04525.2"/>
    </source>
</evidence>
<dbReference type="Proteomes" id="UP000002357">
    <property type="component" value="Plasmid pSCL4"/>
</dbReference>
<sequence length="170" mass="17745">MPDELSAARTQRNRTWGVRGAALLAAPLSVVALSGPAPAAPEPQPKPKAVSCVGETSAPVKVTGGTLSWCTVSIDGEPGQRLIFTNPNRAYANLSVVVYDCDGGKGTEATPQACAENLTGTYNVVWPVVKSKQSVSVDLQLSHPGAQVWWTADKPSGASDLTFLGTPWNS</sequence>
<reference evidence="2 3" key="1">
    <citation type="journal article" date="2010" name="Genome Biol. Evol.">
        <title>The sequence of a 1.8-mb bacterial linear plasmid reveals a rich evolutionary reservoir of secondary metabolic pathways.</title>
        <authorList>
            <person name="Medema M.H."/>
            <person name="Trefzer A."/>
            <person name="Kovalchuk A."/>
            <person name="van den Berg M."/>
            <person name="Mueller U."/>
            <person name="Heijne W."/>
            <person name="Wu L."/>
            <person name="Alam M.T."/>
            <person name="Ronning C.M."/>
            <person name="Nierman W.C."/>
            <person name="Bovenberg R.A.L."/>
            <person name="Breitling R."/>
            <person name="Takano E."/>
        </authorList>
    </citation>
    <scope>NUCLEOTIDE SEQUENCE [LARGE SCALE GENOMIC DNA]</scope>
    <source>
        <strain evidence="3">ATCC 27064 / DSM 738 / JCM 4710 / NBRC 13307 / NCIMB 12785 / NRRL 3585 / VKM Ac-602</strain>
        <plasmid evidence="2">pSCL4</plasmid>
    </source>
</reference>
<evidence type="ECO:0000313" key="3">
    <source>
        <dbReference type="Proteomes" id="UP000002357"/>
    </source>
</evidence>
<dbReference type="eggNOG" id="ENOG50323CN">
    <property type="taxonomic scope" value="Bacteria"/>
</dbReference>
<dbReference type="OrthoDB" id="3872554at2"/>
<protein>
    <recommendedName>
        <fullName evidence="4">Secreted protein</fullName>
    </recommendedName>
</protein>
<geneLocation type="plasmid" evidence="2 3">
    <name>pSCL4</name>
</geneLocation>
<feature type="signal peptide" evidence="1">
    <location>
        <begin position="1"/>
        <end position="39"/>
    </location>
</feature>
<gene>
    <name evidence="2" type="ORF">SCLAV_p1039</name>
</gene>
<evidence type="ECO:0000256" key="1">
    <source>
        <dbReference type="SAM" id="SignalP"/>
    </source>
</evidence>
<dbReference type="AlphaFoldDB" id="D5SKT2"/>
<feature type="chain" id="PRO_5003076164" description="Secreted protein" evidence="1">
    <location>
        <begin position="40"/>
        <end position="170"/>
    </location>
</feature>
<dbReference type="EMBL" id="CM000914">
    <property type="protein sequence ID" value="EFG04525.2"/>
    <property type="molecule type" value="Genomic_DNA"/>
</dbReference>